<dbReference type="AlphaFoldDB" id="A0A0A9HER9"/>
<accession>A0A0A9HER9</accession>
<evidence type="ECO:0000313" key="1">
    <source>
        <dbReference type="EMBL" id="JAE33351.1"/>
    </source>
</evidence>
<reference evidence="1" key="1">
    <citation type="submission" date="2014-09" db="EMBL/GenBank/DDBJ databases">
        <authorList>
            <person name="Magalhaes I.L.F."/>
            <person name="Oliveira U."/>
            <person name="Santos F.R."/>
            <person name="Vidigal T.H.D.A."/>
            <person name="Brescovit A.D."/>
            <person name="Santos A.J."/>
        </authorList>
    </citation>
    <scope>NUCLEOTIDE SEQUENCE</scope>
    <source>
        <tissue evidence="1">Shoot tissue taken approximately 20 cm above the soil surface</tissue>
    </source>
</reference>
<proteinExistence type="predicted"/>
<organism evidence="1">
    <name type="scientific">Arundo donax</name>
    <name type="common">Giant reed</name>
    <name type="synonym">Donax arundinaceus</name>
    <dbReference type="NCBI Taxonomy" id="35708"/>
    <lineage>
        <taxon>Eukaryota</taxon>
        <taxon>Viridiplantae</taxon>
        <taxon>Streptophyta</taxon>
        <taxon>Embryophyta</taxon>
        <taxon>Tracheophyta</taxon>
        <taxon>Spermatophyta</taxon>
        <taxon>Magnoliopsida</taxon>
        <taxon>Liliopsida</taxon>
        <taxon>Poales</taxon>
        <taxon>Poaceae</taxon>
        <taxon>PACMAD clade</taxon>
        <taxon>Arundinoideae</taxon>
        <taxon>Arundineae</taxon>
        <taxon>Arundo</taxon>
    </lineage>
</organism>
<protein>
    <submittedName>
        <fullName evidence="1">Uncharacterized protein</fullName>
    </submittedName>
</protein>
<sequence>MGPSDHCLFYNIQFPAMCIKA</sequence>
<reference evidence="1" key="2">
    <citation type="journal article" date="2015" name="Data Brief">
        <title>Shoot transcriptome of the giant reed, Arundo donax.</title>
        <authorList>
            <person name="Barrero R.A."/>
            <person name="Guerrero F.D."/>
            <person name="Moolhuijzen P."/>
            <person name="Goolsby J.A."/>
            <person name="Tidwell J."/>
            <person name="Bellgard S.E."/>
            <person name="Bellgard M.I."/>
        </authorList>
    </citation>
    <scope>NUCLEOTIDE SEQUENCE</scope>
    <source>
        <tissue evidence="1">Shoot tissue taken approximately 20 cm above the soil surface</tissue>
    </source>
</reference>
<name>A0A0A9HER9_ARUDO</name>
<dbReference type="EMBL" id="GBRH01164545">
    <property type="protein sequence ID" value="JAE33351.1"/>
    <property type="molecule type" value="Transcribed_RNA"/>
</dbReference>